<gene>
    <name evidence="2" type="ORF">ROSINTL182_09248</name>
</gene>
<proteinExistence type="predicted"/>
<protein>
    <submittedName>
        <fullName evidence="2">Uncharacterized protein</fullName>
    </submittedName>
</protein>
<feature type="non-terminal residue" evidence="2">
    <location>
        <position position="103"/>
    </location>
</feature>
<dbReference type="EMBL" id="ABYJ02000263">
    <property type="protein sequence ID" value="EEU98876.1"/>
    <property type="molecule type" value="Genomic_DNA"/>
</dbReference>
<sequence length="103" mass="11459">MAERKKKQAAVFAKDESTFVNGSSAKGANTTHKGKEKCSGTNQPRDENRTSGHDVQRSEQKQKSGQNKRKTGQYRKEDTFGQSDQQSGNTDTSNNQKSDFSQE</sequence>
<comment type="caution">
    <text evidence="2">The sequence shown here is derived from an EMBL/GenBank/DDBJ whole genome shotgun (WGS) entry which is preliminary data.</text>
</comment>
<feature type="compositionally biased region" description="Basic and acidic residues" evidence="1">
    <location>
        <begin position="44"/>
        <end position="62"/>
    </location>
</feature>
<dbReference type="Proteomes" id="UP000004828">
    <property type="component" value="Unassembled WGS sequence"/>
</dbReference>
<evidence type="ECO:0000313" key="3">
    <source>
        <dbReference type="Proteomes" id="UP000004828"/>
    </source>
</evidence>
<name>C7GH27_9FIRM</name>
<reference evidence="2 3" key="1">
    <citation type="submission" date="2009-08" db="EMBL/GenBank/DDBJ databases">
        <authorList>
            <person name="Weinstock G."/>
            <person name="Sodergren E."/>
            <person name="Clifton S."/>
            <person name="Fulton L."/>
            <person name="Fulton B."/>
            <person name="Courtney L."/>
            <person name="Fronick C."/>
            <person name="Harrison M."/>
            <person name="Strong C."/>
            <person name="Farmer C."/>
            <person name="Delahaunty K."/>
            <person name="Markovic C."/>
            <person name="Hall O."/>
            <person name="Minx P."/>
            <person name="Tomlinson C."/>
            <person name="Mitreva M."/>
            <person name="Nelson J."/>
            <person name="Hou S."/>
            <person name="Wollam A."/>
            <person name="Pepin K.H."/>
            <person name="Johnson M."/>
            <person name="Bhonagiri V."/>
            <person name="Nash W.E."/>
            <person name="Warren W."/>
            <person name="Chinwalla A."/>
            <person name="Mardis E.R."/>
            <person name="Wilson R.K."/>
        </authorList>
    </citation>
    <scope>NUCLEOTIDE SEQUENCE [LARGE SCALE GENOMIC DNA]</scope>
    <source>
        <strain evidence="2 3">L1-82</strain>
    </source>
</reference>
<evidence type="ECO:0000313" key="2">
    <source>
        <dbReference type="EMBL" id="EEU98876.1"/>
    </source>
</evidence>
<dbReference type="AlphaFoldDB" id="C7GH27"/>
<accession>C7GH27</accession>
<dbReference type="HOGENOM" id="CLU_2269584_0_0_9"/>
<evidence type="ECO:0000256" key="1">
    <source>
        <dbReference type="SAM" id="MobiDB-lite"/>
    </source>
</evidence>
<feature type="compositionally biased region" description="Polar residues" evidence="1">
    <location>
        <begin position="80"/>
        <end position="103"/>
    </location>
</feature>
<feature type="region of interest" description="Disordered" evidence="1">
    <location>
        <begin position="1"/>
        <end position="103"/>
    </location>
</feature>
<feature type="compositionally biased region" description="Polar residues" evidence="1">
    <location>
        <begin position="18"/>
        <end position="31"/>
    </location>
</feature>
<organism evidence="2 3">
    <name type="scientific">Roseburia intestinalis L1-82</name>
    <dbReference type="NCBI Taxonomy" id="536231"/>
    <lineage>
        <taxon>Bacteria</taxon>
        <taxon>Bacillati</taxon>
        <taxon>Bacillota</taxon>
        <taxon>Clostridia</taxon>
        <taxon>Lachnospirales</taxon>
        <taxon>Lachnospiraceae</taxon>
        <taxon>Roseburia</taxon>
    </lineage>
</organism>